<gene>
    <name evidence="2" type="ORF">RDWZM_009546</name>
</gene>
<evidence type="ECO:0000313" key="3">
    <source>
        <dbReference type="Proteomes" id="UP001142055"/>
    </source>
</evidence>
<sequence length="808" mass="94433">MSSIVLQNESITNYQSMEMKRRDRRFLGFDQPIIDSNPLPMLYIGEVDLSEFDECEYRLEPYRTRCQREYETYLRTVIARRHEKYILAQQQRIRSYGDGVGGSERSIETKKSRLIKPFVYSKNDEYIKQASCCGIWRARHCIIDSIEHNHNYFLKSGVCPNDLIHRFISLPNEPTTRVDVLDYCSEYSDGSLICSGSSKTVAANKCQIMSVLIVIESERYESFLYGEHEWFLNEQQMTTVDVARDLNNVETNSNVPPESTSDPKSTQLDLKKYKLKLLMYKKRYGNDFDPVKLPKYLHSFENYMLGKKEIYHQKNHQMKRPYQEDYPSTSRRKRTKKRGKRRSTLYEELKHFNMDYDYDEDDSKSNLSPKTSSSDSCTGLNINFDHNEINPIQNTCYSRYLPITQKPNSPRPMSVFSPSQDDYLTFNNYFPNLIKSSNGEICFDWQSPAVFGKIGRNIFFTPCFDTLLCNIRKAWNAINTEKDNILEERCVEICAFLECGQNLIRSHKNYMNNINCYNEKLTNNFIPHITSISMILAQYGCIQDNMTNEKLESFHLVADVRALVRIAKHIMPNECINQVFANYSKLDFPSSEDVTHVVERSWLPTLKNDGRFYWIIANRITCLLKDKLDLIISPEHLIADFEGKQRPKWWNIFTENCLSSDISEQLDFLFTDWKMIDVCLNLGTSAGRQILSLLNLRWHNPHISHLDFDLDIDTTIDRLLQMIVHSSSALKNSGWQLDSNNTLCLNQKHQGSWMQLSQITTFQGIKCLRSYRFDISYSDALIALFFPPTIIFHNERGFNSIISSRNIQ</sequence>
<dbReference type="Proteomes" id="UP001142055">
    <property type="component" value="Chromosome 3"/>
</dbReference>
<evidence type="ECO:0000313" key="2">
    <source>
        <dbReference type="EMBL" id="KAJ6218389.1"/>
    </source>
</evidence>
<dbReference type="InterPro" id="IPR048728">
    <property type="entry name" value="CP_partitivirus"/>
</dbReference>
<dbReference type="EMBL" id="JAPWDV010000003">
    <property type="protein sequence ID" value="KAJ6218389.1"/>
    <property type="molecule type" value="Genomic_DNA"/>
</dbReference>
<feature type="region of interest" description="Disordered" evidence="1">
    <location>
        <begin position="312"/>
        <end position="343"/>
    </location>
</feature>
<name>A0A9Q0M3W2_BLOTA</name>
<protein>
    <submittedName>
        <fullName evidence="2">Uncharacterized protein</fullName>
    </submittedName>
</protein>
<comment type="caution">
    <text evidence="2">The sequence shown here is derived from an EMBL/GenBank/DDBJ whole genome shotgun (WGS) entry which is preliminary data.</text>
</comment>
<feature type="compositionally biased region" description="Basic residues" evidence="1">
    <location>
        <begin position="330"/>
        <end position="343"/>
    </location>
</feature>
<dbReference type="AlphaFoldDB" id="A0A9Q0M3W2"/>
<evidence type="ECO:0000256" key="1">
    <source>
        <dbReference type="SAM" id="MobiDB-lite"/>
    </source>
</evidence>
<proteinExistence type="predicted"/>
<dbReference type="Pfam" id="PF20895">
    <property type="entry name" value="PsV_CP"/>
    <property type="match status" value="1"/>
</dbReference>
<organism evidence="2 3">
    <name type="scientific">Blomia tropicalis</name>
    <name type="common">Mite</name>
    <dbReference type="NCBI Taxonomy" id="40697"/>
    <lineage>
        <taxon>Eukaryota</taxon>
        <taxon>Metazoa</taxon>
        <taxon>Ecdysozoa</taxon>
        <taxon>Arthropoda</taxon>
        <taxon>Chelicerata</taxon>
        <taxon>Arachnida</taxon>
        <taxon>Acari</taxon>
        <taxon>Acariformes</taxon>
        <taxon>Sarcoptiformes</taxon>
        <taxon>Astigmata</taxon>
        <taxon>Glycyphagoidea</taxon>
        <taxon>Echimyopodidae</taxon>
        <taxon>Blomia</taxon>
    </lineage>
</organism>
<accession>A0A9Q0M3W2</accession>
<keyword evidence="3" id="KW-1185">Reference proteome</keyword>
<reference evidence="2" key="1">
    <citation type="submission" date="2022-12" db="EMBL/GenBank/DDBJ databases">
        <title>Genome assemblies of Blomia tropicalis.</title>
        <authorList>
            <person name="Cui Y."/>
        </authorList>
    </citation>
    <scope>NUCLEOTIDE SEQUENCE</scope>
    <source>
        <tissue evidence="2">Adult mites</tissue>
    </source>
</reference>